<evidence type="ECO:0000313" key="3">
    <source>
        <dbReference type="EMBL" id="QXT40949.1"/>
    </source>
</evidence>
<keyword evidence="4" id="KW-1185">Reference proteome</keyword>
<evidence type="ECO:0000313" key="4">
    <source>
        <dbReference type="Proteomes" id="UP000825009"/>
    </source>
</evidence>
<evidence type="ECO:0000259" key="2">
    <source>
        <dbReference type="Pfam" id="PF00248"/>
    </source>
</evidence>
<name>A0A8F6TZN5_9RHOB</name>
<protein>
    <submittedName>
        <fullName evidence="3">Aldo/keto reductase</fullName>
    </submittedName>
</protein>
<dbReference type="InterPro" id="IPR050523">
    <property type="entry name" value="AKR_Detox_Biosynth"/>
</dbReference>
<evidence type="ECO:0000256" key="1">
    <source>
        <dbReference type="ARBA" id="ARBA00023002"/>
    </source>
</evidence>
<dbReference type="KEGG" id="gce:KYE46_06920"/>
<dbReference type="PANTHER" id="PTHR43364">
    <property type="entry name" value="NADH-SPECIFIC METHYLGLYOXAL REDUCTASE-RELATED"/>
    <property type="match status" value="1"/>
</dbReference>
<sequence length="347" mass="38367">MRTIPLGSTDETITDFCLGTMTWSTQTPESDAHRQIDMALEAGIDIIDTAEMYPVNPVRAETVGNTEKTIGKWIAANPGRRAEFKLATKHSGLNESFVRPGQSITAETFSKTLDKSLARLQTDYVDIYQLHWPNRGSYMFRQNWTYEPKGDRDEIIADMHAILEAAEAARKAGKIKHFALSNETAWGTAQWLRLAEDHGLPRVQTVQNEYSLLCRAYDTDMAELAYHEKVTLLAFSPLATGLLTGKYSGGAVPEGSRQTLSPGLGGRMTDRALIAADAYVAVAQKHGLDPVHMALAFTVQRPFSVSTIFGATTSEQLAHILAGKDVVLSQEVMDDLNETHRQHPMPY</sequence>
<keyword evidence="1" id="KW-0560">Oxidoreductase</keyword>
<dbReference type="EMBL" id="CP079194">
    <property type="protein sequence ID" value="QXT40949.1"/>
    <property type="molecule type" value="Genomic_DNA"/>
</dbReference>
<dbReference type="GO" id="GO:0016491">
    <property type="term" value="F:oxidoreductase activity"/>
    <property type="evidence" value="ECO:0007669"/>
    <property type="project" value="UniProtKB-KW"/>
</dbReference>
<dbReference type="Proteomes" id="UP000825009">
    <property type="component" value="Chromosome"/>
</dbReference>
<gene>
    <name evidence="3" type="ORF">KYE46_06920</name>
</gene>
<accession>A0A8F6TZN5</accession>
<feature type="domain" description="NADP-dependent oxidoreductase" evidence="2">
    <location>
        <begin position="17"/>
        <end position="338"/>
    </location>
</feature>
<dbReference type="PANTHER" id="PTHR43364:SF4">
    <property type="entry name" value="NAD(P)-LINKED OXIDOREDUCTASE SUPERFAMILY PROTEIN"/>
    <property type="match status" value="1"/>
</dbReference>
<dbReference type="AlphaFoldDB" id="A0A8F6TZN5"/>
<proteinExistence type="predicted"/>
<dbReference type="InterPro" id="IPR023210">
    <property type="entry name" value="NADP_OxRdtase_dom"/>
</dbReference>
<dbReference type="Pfam" id="PF00248">
    <property type="entry name" value="Aldo_ket_red"/>
    <property type="match status" value="1"/>
</dbReference>
<reference evidence="3 4" key="1">
    <citation type="submission" date="2021-07" db="EMBL/GenBank/DDBJ databases">
        <title>A novel Jannaschia species isolated from marine dinoflagellate Ceratoperidinium margalefii.</title>
        <authorList>
            <person name="Jiang Y."/>
            <person name="Li Z."/>
        </authorList>
    </citation>
    <scope>NUCLEOTIDE SEQUENCE [LARGE SCALE GENOMIC DNA]</scope>
    <source>
        <strain evidence="3 4">J12C1-MA-4</strain>
    </source>
</reference>
<dbReference type="RefSeq" id="WP_219004417.1">
    <property type="nucleotide sequence ID" value="NZ_CP079194.1"/>
</dbReference>
<organism evidence="3 4">
    <name type="scientific">Gymnodinialimonas ceratoperidinii</name>
    <dbReference type="NCBI Taxonomy" id="2856823"/>
    <lineage>
        <taxon>Bacteria</taxon>
        <taxon>Pseudomonadati</taxon>
        <taxon>Pseudomonadota</taxon>
        <taxon>Alphaproteobacteria</taxon>
        <taxon>Rhodobacterales</taxon>
        <taxon>Paracoccaceae</taxon>
        <taxon>Gymnodinialimonas</taxon>
    </lineage>
</organism>